<dbReference type="GO" id="GO:0005886">
    <property type="term" value="C:plasma membrane"/>
    <property type="evidence" value="ECO:0007669"/>
    <property type="project" value="UniProtKB-SubCell"/>
</dbReference>
<comment type="catalytic activity">
    <reaction evidence="1">
        <text>ATP + protein L-histidine = ADP + protein N-phospho-L-histidine.</text>
        <dbReference type="EC" id="2.7.13.3"/>
    </reaction>
</comment>
<dbReference type="InterPro" id="IPR050736">
    <property type="entry name" value="Sensor_HK_Regulatory"/>
</dbReference>
<dbReference type="SUPFAM" id="SSF55874">
    <property type="entry name" value="ATPase domain of HSP90 chaperone/DNA topoisomerase II/histidine kinase"/>
    <property type="match status" value="1"/>
</dbReference>
<evidence type="ECO:0000313" key="15">
    <source>
        <dbReference type="Proteomes" id="UP000228875"/>
    </source>
</evidence>
<keyword evidence="12" id="KW-1133">Transmembrane helix</keyword>
<dbReference type="Gene3D" id="1.10.287.130">
    <property type="match status" value="1"/>
</dbReference>
<dbReference type="InterPro" id="IPR003661">
    <property type="entry name" value="HisK_dim/P_dom"/>
</dbReference>
<dbReference type="PRINTS" id="PR00344">
    <property type="entry name" value="BCTRLSENSOR"/>
</dbReference>
<keyword evidence="6" id="KW-0808">Transferase</keyword>
<dbReference type="Proteomes" id="UP000228875">
    <property type="component" value="Unassembled WGS sequence"/>
</dbReference>
<evidence type="ECO:0000256" key="8">
    <source>
        <dbReference type="ARBA" id="ARBA00022777"/>
    </source>
</evidence>
<evidence type="ECO:0000256" key="7">
    <source>
        <dbReference type="ARBA" id="ARBA00022741"/>
    </source>
</evidence>
<proteinExistence type="predicted"/>
<dbReference type="GO" id="GO:0005524">
    <property type="term" value="F:ATP binding"/>
    <property type="evidence" value="ECO:0007669"/>
    <property type="project" value="UniProtKB-KW"/>
</dbReference>
<organism evidence="14 15">
    <name type="scientific">Candidatus Nealsonbacteria bacterium CG_4_9_14_0_8_um_filter_35_12</name>
    <dbReference type="NCBI Taxonomy" id="1974692"/>
    <lineage>
        <taxon>Bacteria</taxon>
        <taxon>Candidatus Nealsoniibacteriota</taxon>
    </lineage>
</organism>
<dbReference type="PANTHER" id="PTHR43711">
    <property type="entry name" value="TWO-COMPONENT HISTIDINE KINASE"/>
    <property type="match status" value="1"/>
</dbReference>
<sequence>MFSILKRSSDFIKRNPSLLYSLLLIILIPATLYYNTFSTINSFQKNIDYELQTKALLAESIFTVFAPDILKNPEILQQKIEKIAKENPEITTIKVILPEKEKFKIIASKDTKEIEKEISTTAIDLAWSQNQTIAHLTAEGRERFWEVVKPFSDLEGENIGLVSMSMSLRSIDLLVLRTVRNSYIILISAILLSLFLIIHHTQLFKYPILLKKLQEIDRMKDEFLRMALHELQSPIVNIRGYIESLREEITDLATEEQKEYLSRVSLSAKNLSDLIYDMLEVSRIEQGRLDFTPQKISPQKIIDELIKEFTPKANAKGLKLIFQPKEEPYLINVNPHRFKQILTNLIENAIKYTKKGEIEISTWYSEVKKKYFIAIRDTGLGISAEAQKRLFEKFYRVKTRETAVIPGTGLGLWICKEICQRMGGEILLESMEGVGSKFIIFFPFVK</sequence>
<evidence type="ECO:0000256" key="4">
    <source>
        <dbReference type="ARBA" id="ARBA00022475"/>
    </source>
</evidence>
<keyword evidence="12" id="KW-0812">Transmembrane</keyword>
<dbReference type="InterPro" id="IPR036890">
    <property type="entry name" value="HATPase_C_sf"/>
</dbReference>
<evidence type="ECO:0000256" key="6">
    <source>
        <dbReference type="ARBA" id="ARBA00022679"/>
    </source>
</evidence>
<dbReference type="SMART" id="SM00387">
    <property type="entry name" value="HATPase_c"/>
    <property type="match status" value="1"/>
</dbReference>
<dbReference type="EC" id="2.7.13.3" evidence="3"/>
<dbReference type="PROSITE" id="PS50109">
    <property type="entry name" value="HIS_KIN"/>
    <property type="match status" value="1"/>
</dbReference>
<comment type="caution">
    <text evidence="14">The sequence shown here is derived from an EMBL/GenBank/DDBJ whole genome shotgun (WGS) entry which is preliminary data.</text>
</comment>
<evidence type="ECO:0000259" key="13">
    <source>
        <dbReference type="PROSITE" id="PS50109"/>
    </source>
</evidence>
<dbReference type="GO" id="GO:0000155">
    <property type="term" value="F:phosphorelay sensor kinase activity"/>
    <property type="evidence" value="ECO:0007669"/>
    <property type="project" value="InterPro"/>
</dbReference>
<evidence type="ECO:0000256" key="11">
    <source>
        <dbReference type="ARBA" id="ARBA00023136"/>
    </source>
</evidence>
<keyword evidence="9" id="KW-0067">ATP-binding</keyword>
<evidence type="ECO:0000256" key="12">
    <source>
        <dbReference type="SAM" id="Phobius"/>
    </source>
</evidence>
<evidence type="ECO:0000256" key="2">
    <source>
        <dbReference type="ARBA" id="ARBA00004236"/>
    </source>
</evidence>
<gene>
    <name evidence="14" type="ORF">CO077_01905</name>
</gene>
<dbReference type="InterPro" id="IPR004358">
    <property type="entry name" value="Sig_transdc_His_kin-like_C"/>
</dbReference>
<evidence type="ECO:0000256" key="10">
    <source>
        <dbReference type="ARBA" id="ARBA00023012"/>
    </source>
</evidence>
<keyword evidence="11 12" id="KW-0472">Membrane</keyword>
<dbReference type="Pfam" id="PF02518">
    <property type="entry name" value="HATPase_c"/>
    <property type="match status" value="1"/>
</dbReference>
<dbReference type="SUPFAM" id="SSF47384">
    <property type="entry name" value="Homodimeric domain of signal transducing histidine kinase"/>
    <property type="match status" value="1"/>
</dbReference>
<protein>
    <recommendedName>
        <fullName evidence="3">histidine kinase</fullName>
        <ecNumber evidence="3">2.7.13.3</ecNumber>
    </recommendedName>
</protein>
<accession>A0A2M8DMQ9</accession>
<dbReference type="SMART" id="SM00388">
    <property type="entry name" value="HisKA"/>
    <property type="match status" value="1"/>
</dbReference>
<evidence type="ECO:0000256" key="9">
    <source>
        <dbReference type="ARBA" id="ARBA00022840"/>
    </source>
</evidence>
<feature type="transmembrane region" description="Helical" evidence="12">
    <location>
        <begin position="18"/>
        <end position="37"/>
    </location>
</feature>
<dbReference type="InterPro" id="IPR036097">
    <property type="entry name" value="HisK_dim/P_sf"/>
</dbReference>
<dbReference type="FunFam" id="3.30.565.10:FF:000023">
    <property type="entry name" value="PAS domain-containing sensor histidine kinase"/>
    <property type="match status" value="1"/>
</dbReference>
<keyword evidence="8" id="KW-0418">Kinase</keyword>
<feature type="transmembrane region" description="Helical" evidence="12">
    <location>
        <begin position="183"/>
        <end position="204"/>
    </location>
</feature>
<evidence type="ECO:0000256" key="1">
    <source>
        <dbReference type="ARBA" id="ARBA00000085"/>
    </source>
</evidence>
<feature type="domain" description="Histidine kinase" evidence="13">
    <location>
        <begin position="226"/>
        <end position="446"/>
    </location>
</feature>
<comment type="subcellular location">
    <subcellularLocation>
        <location evidence="2">Cell membrane</location>
    </subcellularLocation>
</comment>
<name>A0A2M8DMQ9_9BACT</name>
<dbReference type="Gene3D" id="3.30.565.10">
    <property type="entry name" value="Histidine kinase-like ATPase, C-terminal domain"/>
    <property type="match status" value="1"/>
</dbReference>
<evidence type="ECO:0000313" key="14">
    <source>
        <dbReference type="EMBL" id="PJB99400.1"/>
    </source>
</evidence>
<dbReference type="PANTHER" id="PTHR43711:SF26">
    <property type="entry name" value="SENSOR HISTIDINE KINASE RCSC"/>
    <property type="match status" value="1"/>
</dbReference>
<dbReference type="EMBL" id="PFTB01000046">
    <property type="protein sequence ID" value="PJB99400.1"/>
    <property type="molecule type" value="Genomic_DNA"/>
</dbReference>
<keyword evidence="5" id="KW-0597">Phosphoprotein</keyword>
<dbReference type="CDD" id="cd00082">
    <property type="entry name" value="HisKA"/>
    <property type="match status" value="1"/>
</dbReference>
<dbReference type="AlphaFoldDB" id="A0A2M8DMQ9"/>
<reference evidence="15" key="1">
    <citation type="submission" date="2017-09" db="EMBL/GenBank/DDBJ databases">
        <title>Depth-based differentiation of microbial function through sediment-hosted aquifers and enrichment of novel symbionts in the deep terrestrial subsurface.</title>
        <authorList>
            <person name="Probst A.J."/>
            <person name="Ladd B."/>
            <person name="Jarett J.K."/>
            <person name="Geller-Mcgrath D.E."/>
            <person name="Sieber C.M.K."/>
            <person name="Emerson J.B."/>
            <person name="Anantharaman K."/>
            <person name="Thomas B.C."/>
            <person name="Malmstrom R."/>
            <person name="Stieglmeier M."/>
            <person name="Klingl A."/>
            <person name="Woyke T."/>
            <person name="Ryan C.M."/>
            <person name="Banfield J.F."/>
        </authorList>
    </citation>
    <scope>NUCLEOTIDE SEQUENCE [LARGE SCALE GENOMIC DNA]</scope>
</reference>
<keyword evidence="10" id="KW-0902">Two-component regulatory system</keyword>
<dbReference type="InterPro" id="IPR003594">
    <property type="entry name" value="HATPase_dom"/>
</dbReference>
<evidence type="ECO:0000256" key="3">
    <source>
        <dbReference type="ARBA" id="ARBA00012438"/>
    </source>
</evidence>
<dbReference type="Pfam" id="PF00512">
    <property type="entry name" value="HisKA"/>
    <property type="match status" value="1"/>
</dbReference>
<dbReference type="InterPro" id="IPR005467">
    <property type="entry name" value="His_kinase_dom"/>
</dbReference>
<keyword evidence="7" id="KW-0547">Nucleotide-binding</keyword>
<evidence type="ECO:0000256" key="5">
    <source>
        <dbReference type="ARBA" id="ARBA00022553"/>
    </source>
</evidence>
<keyword evidence="4" id="KW-1003">Cell membrane</keyword>